<dbReference type="NCBIfam" id="NF009239">
    <property type="entry name" value="PRK12595.1"/>
    <property type="match status" value="1"/>
</dbReference>
<dbReference type="NCBIfam" id="NF006421">
    <property type="entry name" value="PRK08673.1"/>
    <property type="match status" value="1"/>
</dbReference>
<evidence type="ECO:0000259" key="2">
    <source>
        <dbReference type="Pfam" id="PF00793"/>
    </source>
</evidence>
<dbReference type="AlphaFoldDB" id="A0A4U9RAP4"/>
<protein>
    <submittedName>
        <fullName evidence="3">3-deoxy-7-phosphoheptulonate synthase</fullName>
        <ecNumber evidence="3">2.5.1.54</ecNumber>
    </submittedName>
</protein>
<dbReference type="EMBL" id="LR590481">
    <property type="protein sequence ID" value="VTQ87978.1"/>
    <property type="molecule type" value="Genomic_DNA"/>
</dbReference>
<dbReference type="RefSeq" id="WP_138209855.1">
    <property type="nucleotide sequence ID" value="NZ_CBCRUQ010000004.1"/>
</dbReference>
<dbReference type="NCBIfam" id="TIGR01361">
    <property type="entry name" value="DAHP_synth_Bsub"/>
    <property type="match status" value="1"/>
</dbReference>
<proteinExistence type="predicted"/>
<evidence type="ECO:0000256" key="1">
    <source>
        <dbReference type="ARBA" id="ARBA00022679"/>
    </source>
</evidence>
<dbReference type="Gene3D" id="3.20.20.70">
    <property type="entry name" value="Aldolase class I"/>
    <property type="match status" value="1"/>
</dbReference>
<keyword evidence="4" id="KW-1185">Reference proteome</keyword>
<dbReference type="InterPro" id="IPR052899">
    <property type="entry name" value="Class-I_DAHP_synthase"/>
</dbReference>
<reference evidence="3 4" key="1">
    <citation type="submission" date="2019-05" db="EMBL/GenBank/DDBJ databases">
        <authorList>
            <consortium name="Pathogen Informatics"/>
        </authorList>
    </citation>
    <scope>NUCLEOTIDE SEQUENCE [LARGE SCALE GENOMIC DNA]</scope>
    <source>
        <strain evidence="3 4">NCTC503</strain>
    </source>
</reference>
<dbReference type="PANTHER" id="PTHR43018">
    <property type="entry name" value="PHOSPHO-2-DEHYDRO-3-DEOXYHEPTONATE ALDOLASE"/>
    <property type="match status" value="1"/>
</dbReference>
<dbReference type="InterPro" id="IPR006268">
    <property type="entry name" value="DAHP_syn_2"/>
</dbReference>
<dbReference type="OrthoDB" id="9780456at2"/>
<dbReference type="PANTHER" id="PTHR43018:SF2">
    <property type="entry name" value="PHOSPHO-2-DEHYDRO-3-DEOXYHEPTONATE ALDOLASE"/>
    <property type="match status" value="1"/>
</dbReference>
<dbReference type="GO" id="GO:0009073">
    <property type="term" value="P:aromatic amino acid family biosynthetic process"/>
    <property type="evidence" value="ECO:0007669"/>
    <property type="project" value="InterPro"/>
</dbReference>
<dbReference type="InterPro" id="IPR006218">
    <property type="entry name" value="DAHP1/KDSA"/>
</dbReference>
<dbReference type="Pfam" id="PF00793">
    <property type="entry name" value="DAHP_synth_1"/>
    <property type="match status" value="1"/>
</dbReference>
<keyword evidence="1 3" id="KW-0808">Transferase</keyword>
<dbReference type="GO" id="GO:0003849">
    <property type="term" value="F:3-deoxy-7-phosphoheptulonate synthase activity"/>
    <property type="evidence" value="ECO:0007669"/>
    <property type="project" value="UniProtKB-EC"/>
</dbReference>
<dbReference type="KEGG" id="hhw:NCTC503_01164"/>
<evidence type="ECO:0000313" key="3">
    <source>
        <dbReference type="EMBL" id="VTQ87978.1"/>
    </source>
</evidence>
<dbReference type="SUPFAM" id="SSF51569">
    <property type="entry name" value="Aldolase"/>
    <property type="match status" value="1"/>
</dbReference>
<gene>
    <name evidence="3" type="primary">aroF_2</name>
    <name evidence="3" type="ORF">NCTC503_01164</name>
</gene>
<name>A0A4U9RAP4_HATHI</name>
<feature type="domain" description="DAHP synthetase I/KDSA" evidence="2">
    <location>
        <begin position="20"/>
        <end position="259"/>
    </location>
</feature>
<dbReference type="EC" id="2.5.1.54" evidence="3"/>
<dbReference type="GO" id="GO:0016832">
    <property type="term" value="F:aldehyde-lyase activity"/>
    <property type="evidence" value="ECO:0007669"/>
    <property type="project" value="InterPro"/>
</dbReference>
<dbReference type="Proteomes" id="UP000308489">
    <property type="component" value="Chromosome 1"/>
</dbReference>
<organism evidence="3 4">
    <name type="scientific">Hathewaya histolytica</name>
    <name type="common">Clostridium histolyticum</name>
    <dbReference type="NCBI Taxonomy" id="1498"/>
    <lineage>
        <taxon>Bacteria</taxon>
        <taxon>Bacillati</taxon>
        <taxon>Bacillota</taxon>
        <taxon>Clostridia</taxon>
        <taxon>Eubacteriales</taxon>
        <taxon>Clostridiaceae</taxon>
        <taxon>Hathewaya</taxon>
    </lineage>
</organism>
<sequence length="269" mass="30390">MEQLKTHKSQGENLKIKVGDFYIGGKEKVIISGPCAVESYEQMDKIASKLKNMGVHMLRGGAFKPRTSPYDFQGLEEDGIKILYEIGQKYNLPVVTEILDSRDLEKYLDYIDIIQIGSRNMYNYALLKEVGKCNKPIMLKRGISATIKEWLFASEYILKEGNKNVILCERGIRTFEQVTRNTLDLNAIAYIKNNYRLPIIIDPSHGTGLREIVKPMALAGIMAGADGIIVESHFEPEKSISDARQTISLDMIDSIVKKIKHIEESGILY</sequence>
<evidence type="ECO:0000313" key="4">
    <source>
        <dbReference type="Proteomes" id="UP000308489"/>
    </source>
</evidence>
<dbReference type="InterPro" id="IPR013785">
    <property type="entry name" value="Aldolase_TIM"/>
</dbReference>
<accession>A0A4U9RAP4</accession>